<feature type="signal peptide" evidence="3">
    <location>
        <begin position="1"/>
        <end position="22"/>
    </location>
</feature>
<sequence length="486" mass="54650">MAEIASLFLVFLFLFLFSPVISRNISPKLTTTLLDVSASLSRTTQVLSHSYQQEEEEEEEEIAKSVAEAGANLSLHLQLHSRDFLPYSNSTVPADYRALTLSRLARDSSRVAAIAARVASAMNGIKNSDLTPQQQQQYATESIQGPVTSGSSQGSGEYFSRVGIGSPARPLYLVLDTGSDVSWAQCQPCADCYQQSDPVFDPSASSTYSLSRLRLRPLQVSRRFLLPQRHLPLPGLVRRRLLHRRRLRHRDLHARKLAAAAGRRVRLRPRQRGPVRGRRGAPRPRRRRVVSSVADLRQVLLLLPRGQGLLLRLHPGLRRRRRITARAVLRRRVHLAAPQQQGRHVLLRRHERHRRRREAAVDTAVGVRHGRERRRRRHRGLRDRGHEAADGGLRRAPRRVRERHPRLAEGRRGGAVRHLLRPFVEDERGRADGGAEVRGREGAEAAGEELLDTGRLGRDVLFGLRADVVAAVDHRQCAAAGDEGHV</sequence>
<dbReference type="Gene3D" id="2.40.70.10">
    <property type="entry name" value="Acid Proteases"/>
    <property type="match status" value="1"/>
</dbReference>
<dbReference type="InterPro" id="IPR021109">
    <property type="entry name" value="Peptidase_aspartic_dom_sf"/>
</dbReference>
<dbReference type="Pfam" id="PF14543">
    <property type="entry name" value="TAXi_N"/>
    <property type="match status" value="1"/>
</dbReference>
<evidence type="ECO:0000259" key="4">
    <source>
        <dbReference type="PROSITE" id="PS51767"/>
    </source>
</evidence>
<comment type="caution">
    <text evidence="5">The sequence shown here is derived from an EMBL/GenBank/DDBJ whole genome shotgun (WGS) entry which is preliminary data.</text>
</comment>
<dbReference type="GO" id="GO:0006508">
    <property type="term" value="P:proteolysis"/>
    <property type="evidence" value="ECO:0007669"/>
    <property type="project" value="InterPro"/>
</dbReference>
<feature type="compositionally biased region" description="Basic residues" evidence="2">
    <location>
        <begin position="368"/>
        <end position="381"/>
    </location>
</feature>
<protein>
    <recommendedName>
        <fullName evidence="4">Peptidase A1 domain-containing protein</fullName>
    </recommendedName>
</protein>
<feature type="region of interest" description="Disordered" evidence="2">
    <location>
        <begin position="268"/>
        <end position="288"/>
    </location>
</feature>
<dbReference type="PROSITE" id="PS51767">
    <property type="entry name" value="PEPTIDASE_A1"/>
    <property type="match status" value="1"/>
</dbReference>
<comment type="similarity">
    <text evidence="1">Belongs to the peptidase A1 family.</text>
</comment>
<dbReference type="InterPro" id="IPR001461">
    <property type="entry name" value="Aspartic_peptidase_A1"/>
</dbReference>
<keyword evidence="6" id="KW-1185">Reference proteome</keyword>
<dbReference type="GO" id="GO:0004190">
    <property type="term" value="F:aspartic-type endopeptidase activity"/>
    <property type="evidence" value="ECO:0007669"/>
    <property type="project" value="InterPro"/>
</dbReference>
<reference evidence="5" key="2">
    <citation type="submission" date="2023-04" db="EMBL/GenBank/DDBJ databases">
        <authorList>
            <person name="Bruccoleri R.E."/>
            <person name="Oakeley E.J."/>
            <person name="Faust A.-M."/>
            <person name="Dessus-Babus S."/>
            <person name="Altorfer M."/>
            <person name="Burckhardt D."/>
            <person name="Oertli M."/>
            <person name="Naumann U."/>
            <person name="Petersen F."/>
            <person name="Wong J."/>
        </authorList>
    </citation>
    <scope>NUCLEOTIDE SEQUENCE</scope>
    <source>
        <strain evidence="5">GSM-AAB239-AS_SAM_17_03QT</strain>
        <tissue evidence="5">Leaf</tissue>
    </source>
</reference>
<gene>
    <name evidence="5" type="ORF">M6B38_152640</name>
</gene>
<evidence type="ECO:0000313" key="6">
    <source>
        <dbReference type="Proteomes" id="UP001140949"/>
    </source>
</evidence>
<keyword evidence="3" id="KW-0732">Signal</keyword>
<proteinExistence type="inferred from homology"/>
<dbReference type="PROSITE" id="PS00141">
    <property type="entry name" value="ASP_PROTEASE"/>
    <property type="match status" value="1"/>
</dbReference>
<dbReference type="EMBL" id="JANAVB010031419">
    <property type="protein sequence ID" value="KAJ6811660.1"/>
    <property type="molecule type" value="Genomic_DNA"/>
</dbReference>
<dbReference type="InterPro" id="IPR033121">
    <property type="entry name" value="PEPTIDASE_A1"/>
</dbReference>
<dbReference type="InterPro" id="IPR032861">
    <property type="entry name" value="TAXi_N"/>
</dbReference>
<feature type="compositionally biased region" description="Basic residues" evidence="2">
    <location>
        <begin position="395"/>
        <end position="404"/>
    </location>
</feature>
<name>A0AAX6F5C1_IRIPA</name>
<dbReference type="PANTHER" id="PTHR13683">
    <property type="entry name" value="ASPARTYL PROTEASES"/>
    <property type="match status" value="1"/>
</dbReference>
<dbReference type="Proteomes" id="UP001140949">
    <property type="component" value="Unassembled WGS sequence"/>
</dbReference>
<dbReference type="SUPFAM" id="SSF50630">
    <property type="entry name" value="Acid proteases"/>
    <property type="match status" value="1"/>
</dbReference>
<evidence type="ECO:0000313" key="5">
    <source>
        <dbReference type="EMBL" id="KAJ6811660.1"/>
    </source>
</evidence>
<dbReference type="PANTHER" id="PTHR13683:SF775">
    <property type="entry name" value="EUKARYOTIC ASPARTYL PROTEASE FAMILY PROTEIN"/>
    <property type="match status" value="1"/>
</dbReference>
<feature type="region of interest" description="Disordered" evidence="2">
    <location>
        <begin position="350"/>
        <end position="405"/>
    </location>
</feature>
<feature type="chain" id="PRO_5043533898" description="Peptidase A1 domain-containing protein" evidence="3">
    <location>
        <begin position="23"/>
        <end position="486"/>
    </location>
</feature>
<evidence type="ECO:0000256" key="2">
    <source>
        <dbReference type="SAM" id="MobiDB-lite"/>
    </source>
</evidence>
<dbReference type="InterPro" id="IPR001969">
    <property type="entry name" value="Aspartic_peptidase_AS"/>
</dbReference>
<feature type="region of interest" description="Disordered" evidence="2">
    <location>
        <begin position="132"/>
        <end position="154"/>
    </location>
</feature>
<evidence type="ECO:0000256" key="1">
    <source>
        <dbReference type="ARBA" id="ARBA00007447"/>
    </source>
</evidence>
<feature type="domain" description="Peptidase A1" evidence="4">
    <location>
        <begin position="158"/>
        <end position="208"/>
    </location>
</feature>
<accession>A0AAX6F5C1</accession>
<feature type="compositionally biased region" description="Basic and acidic residues" evidence="2">
    <location>
        <begin position="382"/>
        <end position="393"/>
    </location>
</feature>
<reference evidence="5" key="1">
    <citation type="journal article" date="2023" name="GigaByte">
        <title>Genome assembly of the bearded iris, Iris pallida Lam.</title>
        <authorList>
            <person name="Bruccoleri R.E."/>
            <person name="Oakeley E.J."/>
            <person name="Faust A.M.E."/>
            <person name="Altorfer M."/>
            <person name="Dessus-Babus S."/>
            <person name="Burckhardt D."/>
            <person name="Oertli M."/>
            <person name="Naumann U."/>
            <person name="Petersen F."/>
            <person name="Wong J."/>
        </authorList>
    </citation>
    <scope>NUCLEOTIDE SEQUENCE</scope>
    <source>
        <strain evidence="5">GSM-AAB239-AS_SAM_17_03QT</strain>
    </source>
</reference>
<organism evidence="5 6">
    <name type="scientific">Iris pallida</name>
    <name type="common">Sweet iris</name>
    <dbReference type="NCBI Taxonomy" id="29817"/>
    <lineage>
        <taxon>Eukaryota</taxon>
        <taxon>Viridiplantae</taxon>
        <taxon>Streptophyta</taxon>
        <taxon>Embryophyta</taxon>
        <taxon>Tracheophyta</taxon>
        <taxon>Spermatophyta</taxon>
        <taxon>Magnoliopsida</taxon>
        <taxon>Liliopsida</taxon>
        <taxon>Asparagales</taxon>
        <taxon>Iridaceae</taxon>
        <taxon>Iridoideae</taxon>
        <taxon>Irideae</taxon>
        <taxon>Iris</taxon>
    </lineage>
</organism>
<evidence type="ECO:0000256" key="3">
    <source>
        <dbReference type="SAM" id="SignalP"/>
    </source>
</evidence>
<dbReference type="AlphaFoldDB" id="A0AAX6F5C1"/>